<dbReference type="SUPFAM" id="SSF111369">
    <property type="entry name" value="HlyD-like secretion proteins"/>
    <property type="match status" value="1"/>
</dbReference>
<keyword evidence="3" id="KW-0812">Transmembrane</keyword>
<sequence>MFGPVVNIPPALRPFFLALSIVGKAVPAILILGLLGLAWFAVHSMSTETEDAVIRGEETEGSGQEPVVRLSEGKRRTAAIQSTGVSPRMIQHVHEAPGRIGYNESQHIEIKSPVSGILTEVLVKPGDQVAAGDLLAVISSAEVGGSRAEVLQRQAELRLSQRRLDREALLRKNLHDFLTGLDQESSIDVLEKAFAQRPLGDYRQRLLSARSRFQLADDLYANLRTLGDNGSVAGKTVRERGSNYEVARAEYRSVREAVAFEAELAEMEAQAAVDDAQRRVRIAQRQMTTLLGLQDSTAAGENDASLVSESLVEDAENTTLLSRLEIRAPFAGTIEMRTLAANERVTASATMFVLANTSTLYVSADIRENDWAAMSLQPGAPVKVLIPAIPDQEFTAIVHYVGREVSRTTNSLPLVAGIDNAAGLLRPGMFVRVSLPIGPPQESLAVHAAAVVHNEEEQFVFVQLDEGAFRKVDVTTGNSADDWIEITHGLTAGERVVDQGAFLLKSELLLTGETD</sequence>
<dbReference type="FunFam" id="2.40.30.170:FF:000010">
    <property type="entry name" value="Efflux RND transporter periplasmic adaptor subunit"/>
    <property type="match status" value="1"/>
</dbReference>
<dbReference type="GO" id="GO:0016020">
    <property type="term" value="C:membrane"/>
    <property type="evidence" value="ECO:0007669"/>
    <property type="project" value="InterPro"/>
</dbReference>
<dbReference type="InterPro" id="IPR058792">
    <property type="entry name" value="Beta-barrel_RND_2"/>
</dbReference>
<dbReference type="EMBL" id="CP036433">
    <property type="protein sequence ID" value="QDU96397.1"/>
    <property type="molecule type" value="Genomic_DNA"/>
</dbReference>
<dbReference type="AlphaFoldDB" id="A0A518DX50"/>
<evidence type="ECO:0000259" key="6">
    <source>
        <dbReference type="Pfam" id="PF25975"/>
    </source>
</evidence>
<dbReference type="Pfam" id="PF25973">
    <property type="entry name" value="BSH_CzcB"/>
    <property type="match status" value="1"/>
</dbReference>
<feature type="domain" description="CzcB-like barrel-sandwich hybrid" evidence="5">
    <location>
        <begin position="109"/>
        <end position="356"/>
    </location>
</feature>
<evidence type="ECO:0000256" key="1">
    <source>
        <dbReference type="ARBA" id="ARBA00009477"/>
    </source>
</evidence>
<keyword evidence="2" id="KW-0813">Transport</keyword>
<comment type="similarity">
    <text evidence="1">Belongs to the membrane fusion protein (MFP) (TC 8.A.1) family.</text>
</comment>
<organism evidence="7 8">
    <name type="scientific">Lignipirellula cremea</name>
    <dbReference type="NCBI Taxonomy" id="2528010"/>
    <lineage>
        <taxon>Bacteria</taxon>
        <taxon>Pseudomonadati</taxon>
        <taxon>Planctomycetota</taxon>
        <taxon>Planctomycetia</taxon>
        <taxon>Pirellulales</taxon>
        <taxon>Pirellulaceae</taxon>
        <taxon>Lignipirellula</taxon>
    </lineage>
</organism>
<dbReference type="Pfam" id="PF25954">
    <property type="entry name" value="Beta-barrel_RND_2"/>
    <property type="match status" value="1"/>
</dbReference>
<accession>A0A518DX50</accession>
<gene>
    <name evidence="7" type="primary">czcB_1</name>
    <name evidence="7" type="ORF">Pla8534_42170</name>
</gene>
<dbReference type="OrthoDB" id="9806939at2"/>
<dbReference type="GO" id="GO:0060003">
    <property type="term" value="P:copper ion export"/>
    <property type="evidence" value="ECO:0007669"/>
    <property type="project" value="TreeGrafter"/>
</dbReference>
<protein>
    <submittedName>
        <fullName evidence="7">Cobalt-zinc-cadmium resistance protein CzcB</fullName>
    </submittedName>
</protein>
<dbReference type="Gene3D" id="2.40.30.170">
    <property type="match status" value="1"/>
</dbReference>
<evidence type="ECO:0000256" key="3">
    <source>
        <dbReference type="SAM" id="Phobius"/>
    </source>
</evidence>
<feature type="domain" description="CusB-like beta-barrel" evidence="4">
    <location>
        <begin position="362"/>
        <end position="435"/>
    </location>
</feature>
<dbReference type="CDD" id="cd06850">
    <property type="entry name" value="biotinyl_domain"/>
    <property type="match status" value="1"/>
</dbReference>
<dbReference type="InterPro" id="IPR011053">
    <property type="entry name" value="Single_hybrid_motif"/>
</dbReference>
<keyword evidence="3" id="KW-0472">Membrane</keyword>
<dbReference type="NCBIfam" id="TIGR01730">
    <property type="entry name" value="RND_mfp"/>
    <property type="match status" value="1"/>
</dbReference>
<dbReference type="GO" id="GO:0022857">
    <property type="term" value="F:transmembrane transporter activity"/>
    <property type="evidence" value="ECO:0007669"/>
    <property type="project" value="InterPro"/>
</dbReference>
<dbReference type="PANTHER" id="PTHR30097">
    <property type="entry name" value="CATION EFFLUX SYSTEM PROTEIN CUSB"/>
    <property type="match status" value="1"/>
</dbReference>
<dbReference type="InterPro" id="IPR006143">
    <property type="entry name" value="RND_pump_MFP"/>
</dbReference>
<dbReference type="InterPro" id="IPR058649">
    <property type="entry name" value="CzcB_C"/>
</dbReference>
<reference evidence="7 8" key="1">
    <citation type="submission" date="2019-02" db="EMBL/GenBank/DDBJ databases">
        <title>Deep-cultivation of Planctomycetes and their phenomic and genomic characterization uncovers novel biology.</title>
        <authorList>
            <person name="Wiegand S."/>
            <person name="Jogler M."/>
            <person name="Boedeker C."/>
            <person name="Pinto D."/>
            <person name="Vollmers J."/>
            <person name="Rivas-Marin E."/>
            <person name="Kohn T."/>
            <person name="Peeters S.H."/>
            <person name="Heuer A."/>
            <person name="Rast P."/>
            <person name="Oberbeckmann S."/>
            <person name="Bunk B."/>
            <person name="Jeske O."/>
            <person name="Meyerdierks A."/>
            <person name="Storesund J.E."/>
            <person name="Kallscheuer N."/>
            <person name="Luecker S."/>
            <person name="Lage O.M."/>
            <person name="Pohl T."/>
            <person name="Merkel B.J."/>
            <person name="Hornburger P."/>
            <person name="Mueller R.-W."/>
            <person name="Bruemmer F."/>
            <person name="Labrenz M."/>
            <person name="Spormann A.M."/>
            <person name="Op den Camp H."/>
            <person name="Overmann J."/>
            <person name="Amann R."/>
            <person name="Jetten M.S.M."/>
            <person name="Mascher T."/>
            <person name="Medema M.H."/>
            <person name="Devos D.P."/>
            <person name="Kaster A.-K."/>
            <person name="Ovreas L."/>
            <person name="Rohde M."/>
            <person name="Galperin M.Y."/>
            <person name="Jogler C."/>
        </authorList>
    </citation>
    <scope>NUCLEOTIDE SEQUENCE [LARGE SCALE GENOMIC DNA]</scope>
    <source>
        <strain evidence="7 8">Pla85_3_4</strain>
    </source>
</reference>
<name>A0A518DX50_9BACT</name>
<evidence type="ECO:0000259" key="5">
    <source>
        <dbReference type="Pfam" id="PF25973"/>
    </source>
</evidence>
<dbReference type="KEGG" id="lcre:Pla8534_42170"/>
<evidence type="ECO:0000259" key="4">
    <source>
        <dbReference type="Pfam" id="PF25954"/>
    </source>
</evidence>
<dbReference type="Gene3D" id="1.10.287.470">
    <property type="entry name" value="Helix hairpin bin"/>
    <property type="match status" value="1"/>
</dbReference>
<dbReference type="PANTHER" id="PTHR30097:SF4">
    <property type="entry name" value="SLR6042 PROTEIN"/>
    <property type="match status" value="1"/>
</dbReference>
<evidence type="ECO:0000313" key="7">
    <source>
        <dbReference type="EMBL" id="QDU96397.1"/>
    </source>
</evidence>
<dbReference type="GO" id="GO:0030313">
    <property type="term" value="C:cell envelope"/>
    <property type="evidence" value="ECO:0007669"/>
    <property type="project" value="TreeGrafter"/>
</dbReference>
<keyword evidence="3" id="KW-1133">Transmembrane helix</keyword>
<keyword evidence="8" id="KW-1185">Reference proteome</keyword>
<dbReference type="Gene3D" id="2.40.50.100">
    <property type="match status" value="1"/>
</dbReference>
<dbReference type="Gene3D" id="2.40.420.20">
    <property type="match status" value="1"/>
</dbReference>
<evidence type="ECO:0000313" key="8">
    <source>
        <dbReference type="Proteomes" id="UP000317648"/>
    </source>
</evidence>
<feature type="transmembrane region" description="Helical" evidence="3">
    <location>
        <begin position="15"/>
        <end position="42"/>
    </location>
</feature>
<feature type="domain" description="CzcB-like C-terminal circularly permuted SH3-like" evidence="6">
    <location>
        <begin position="444"/>
        <end position="505"/>
    </location>
</feature>
<dbReference type="InterPro" id="IPR051909">
    <property type="entry name" value="MFP_Cation_Efflux"/>
</dbReference>
<dbReference type="Proteomes" id="UP000317648">
    <property type="component" value="Chromosome"/>
</dbReference>
<dbReference type="SUPFAM" id="SSF51230">
    <property type="entry name" value="Single hybrid motif"/>
    <property type="match status" value="1"/>
</dbReference>
<dbReference type="Pfam" id="PF25975">
    <property type="entry name" value="CzcB_C"/>
    <property type="match status" value="1"/>
</dbReference>
<evidence type="ECO:0000256" key="2">
    <source>
        <dbReference type="ARBA" id="ARBA00022448"/>
    </source>
</evidence>
<dbReference type="GO" id="GO:0015679">
    <property type="term" value="P:plasma membrane copper ion transport"/>
    <property type="evidence" value="ECO:0007669"/>
    <property type="project" value="TreeGrafter"/>
</dbReference>
<dbReference type="InterPro" id="IPR058647">
    <property type="entry name" value="BSH_CzcB-like"/>
</dbReference>
<proteinExistence type="inferred from homology"/>